<organism evidence="1 2">
    <name type="scientific">Dermacentor silvarum</name>
    <name type="common">Tick</name>
    <dbReference type="NCBI Taxonomy" id="543639"/>
    <lineage>
        <taxon>Eukaryota</taxon>
        <taxon>Metazoa</taxon>
        <taxon>Ecdysozoa</taxon>
        <taxon>Arthropoda</taxon>
        <taxon>Chelicerata</taxon>
        <taxon>Arachnida</taxon>
        <taxon>Acari</taxon>
        <taxon>Parasitiformes</taxon>
        <taxon>Ixodida</taxon>
        <taxon>Ixodoidea</taxon>
        <taxon>Ixodidae</taxon>
        <taxon>Rhipicephalinae</taxon>
        <taxon>Dermacentor</taxon>
    </lineage>
</organism>
<gene>
    <name evidence="1" type="ORF">HPB49_012385</name>
</gene>
<dbReference type="EMBL" id="CM023472">
    <property type="protein sequence ID" value="KAH7959604.1"/>
    <property type="molecule type" value="Genomic_DNA"/>
</dbReference>
<name>A0ACB8D5D8_DERSI</name>
<evidence type="ECO:0000313" key="2">
    <source>
        <dbReference type="Proteomes" id="UP000821865"/>
    </source>
</evidence>
<comment type="caution">
    <text evidence="1">The sequence shown here is derived from an EMBL/GenBank/DDBJ whole genome shotgun (WGS) entry which is preliminary data.</text>
</comment>
<accession>A0ACB8D5D8</accession>
<sequence>MNQAERSMLRRPRVFDDATYVISGGEFSAQPGTSYYNPLFDQSQGFDLTTPFDGQDAPLPYHQDADPYVIQAAWQAAQRAIPTGGEGMCPTMTKQIQASPSGRSHQVEARSDSTARSSAWASTVPNNDYAVPSTSSTTTSNTTTSSSGSSGSYNTGRSAPCTIYSEASYDSGTRRQISAHRGLRSLPTKHQDRQVTWGTCVPVVVTALMVAFLVLISLAATPWTSRMIASASAVGHVNAYHKPQKAMSPVPGATAQTLAQSKSLTKAGSTNWLGVKSTNIINARSDPSETASPTPATESRVRRLVPPRNQGTRQRKPTKRAAVLKTPAGEYENVEAAENSADLLAFPFQYPKRPMCDDVFYTVCHPSSQREFHYRRSVNACVETAADAVHTCNRGANRFASLTHCRRSCMQAGRRPADECFSKPLFTSCARQDVLSSWWFFEGRKCAPWNFPSGGCPANHSVVFRTAQECRKQCMAGGLRDSPCRPPRTVTCESQHLKYPFFADLSMRDGRIRCLRSSPDVLRHRRCLAGANRFRTLEACKVACKKTRTA</sequence>
<protein>
    <submittedName>
        <fullName evidence="1">Uncharacterized protein</fullName>
    </submittedName>
</protein>
<proteinExistence type="predicted"/>
<keyword evidence="2" id="KW-1185">Reference proteome</keyword>
<reference evidence="1" key="1">
    <citation type="submission" date="2020-05" db="EMBL/GenBank/DDBJ databases">
        <title>Large-scale comparative analyses of tick genomes elucidate their genetic diversity and vector capacities.</title>
        <authorList>
            <person name="Jia N."/>
            <person name="Wang J."/>
            <person name="Shi W."/>
            <person name="Du L."/>
            <person name="Sun Y."/>
            <person name="Zhan W."/>
            <person name="Jiang J."/>
            <person name="Wang Q."/>
            <person name="Zhang B."/>
            <person name="Ji P."/>
            <person name="Sakyi L.B."/>
            <person name="Cui X."/>
            <person name="Yuan T."/>
            <person name="Jiang B."/>
            <person name="Yang W."/>
            <person name="Lam T.T.-Y."/>
            <person name="Chang Q."/>
            <person name="Ding S."/>
            <person name="Wang X."/>
            <person name="Zhu J."/>
            <person name="Ruan X."/>
            <person name="Zhao L."/>
            <person name="Wei J."/>
            <person name="Que T."/>
            <person name="Du C."/>
            <person name="Cheng J."/>
            <person name="Dai P."/>
            <person name="Han X."/>
            <person name="Huang E."/>
            <person name="Gao Y."/>
            <person name="Liu J."/>
            <person name="Shao H."/>
            <person name="Ye R."/>
            <person name="Li L."/>
            <person name="Wei W."/>
            <person name="Wang X."/>
            <person name="Wang C."/>
            <person name="Yang T."/>
            <person name="Huo Q."/>
            <person name="Li W."/>
            <person name="Guo W."/>
            <person name="Chen H."/>
            <person name="Zhou L."/>
            <person name="Ni X."/>
            <person name="Tian J."/>
            <person name="Zhou Y."/>
            <person name="Sheng Y."/>
            <person name="Liu T."/>
            <person name="Pan Y."/>
            <person name="Xia L."/>
            <person name="Li J."/>
            <person name="Zhao F."/>
            <person name="Cao W."/>
        </authorList>
    </citation>
    <scope>NUCLEOTIDE SEQUENCE</scope>
    <source>
        <strain evidence="1">Dsil-2018</strain>
    </source>
</reference>
<evidence type="ECO:0000313" key="1">
    <source>
        <dbReference type="EMBL" id="KAH7959604.1"/>
    </source>
</evidence>
<dbReference type="Proteomes" id="UP000821865">
    <property type="component" value="Chromosome 3"/>
</dbReference>